<dbReference type="Proteomes" id="UP001231649">
    <property type="component" value="Chromosome 18"/>
</dbReference>
<comment type="caution">
    <text evidence="1">The sequence shown here is derived from an EMBL/GenBank/DDBJ whole genome shotgun (WGS) entry which is preliminary data.</text>
</comment>
<organism evidence="1 2">
    <name type="scientific">Mythimna loreyi</name>
    <dbReference type="NCBI Taxonomy" id="667449"/>
    <lineage>
        <taxon>Eukaryota</taxon>
        <taxon>Metazoa</taxon>
        <taxon>Ecdysozoa</taxon>
        <taxon>Arthropoda</taxon>
        <taxon>Hexapoda</taxon>
        <taxon>Insecta</taxon>
        <taxon>Pterygota</taxon>
        <taxon>Neoptera</taxon>
        <taxon>Endopterygota</taxon>
        <taxon>Lepidoptera</taxon>
        <taxon>Glossata</taxon>
        <taxon>Ditrysia</taxon>
        <taxon>Noctuoidea</taxon>
        <taxon>Noctuidae</taxon>
        <taxon>Noctuinae</taxon>
        <taxon>Hadenini</taxon>
        <taxon>Mythimna</taxon>
    </lineage>
</organism>
<protein>
    <submittedName>
        <fullName evidence="1">Uncharacterized protein</fullName>
    </submittedName>
</protein>
<name>A0ACC2QJW3_9NEOP</name>
<evidence type="ECO:0000313" key="1">
    <source>
        <dbReference type="EMBL" id="KAJ8717474.1"/>
    </source>
</evidence>
<dbReference type="EMBL" id="CM056794">
    <property type="protein sequence ID" value="KAJ8717474.1"/>
    <property type="molecule type" value="Genomic_DNA"/>
</dbReference>
<evidence type="ECO:0000313" key="2">
    <source>
        <dbReference type="Proteomes" id="UP001231649"/>
    </source>
</evidence>
<sequence length="1636" mass="182924">MDKRVLLVLMWKNALIRKRRFIQTLLDCLAPLLFFLLLFLISGIIKTHIIKPVPDDPVANTDMVPLDFMAPPPRWILYQPESPVTKALMDDVGAKLNLKRVTSDAPDKKSVYFSLPEGSRLADYTTNMQILDAVVIFRDMSGETWPNRLNYTIRMNGDFHTETYSSGDETLEPNRQFGADYALFMRIQWAIDSSYIKQQSKKDVPLKLATQEFPYYHTFKDTYTNFICELLTLLSWQSLIFTFIFLMSRLVQERTSGIQELMKMEGVSLSALMLSHVLNVLPCGLIFATGGTILLKVSKNALIPNSSPVLLWLVLFLFFSTVVAIAFACSYIPTTTQYSVTISAIVYIALWIPVRLLTERKMPYLVRIAVGLLPFMPIHSVWFEIAKLELFGHGANFSNMTKTHAEGSVSILVCIITMILQCVLFFTLSWYLSLVRPGQYGQALPWNFCFKSKNEVQPNADWGEEEEQMTSDPRYFEPAPRNVEVGIKVINVSKVYSKLRILRNISLEVYKGEITVLLGHNGAGKTTLMNVITGMTSANGGQVYVNGMDTVKQSKEIRKNLGFCPQHNLFFEDLTVQQHIMFFTLLKKGSIASARMAARQLAESLRLSDKLKYLPSDLSGGMKRRMQLGCALAGDASVLVLDEPTSGLDVESRRELWDLLLPLRGERTVLLTTHFMEEADALGDRVAAVHQGVLRCFATTMHLKKAIGTGYRLSLTTIGSPKEGEITAVVKSHVPDATLKEQTTNTLTYSLPATHSGKFPELFSALEANRSELGLDSIGVGVSTLEEVFLKLCSDVDTSLYDDEVDHAGEPEPPPKQITGAALYMRQWFVLIKRQVKYAICKKWMFLTMNLVLPIAMIIFAVHVSNQKEEEPSRSLAMNFDMYDDNDYYRLLYRVDGSNITQADVHKLQGRYPKVTFGTSDDIYTNMISIGKMGLLEYKKYLVGIEVNDTDAKILYTSIYRHAAPVSLNLLSNLLAAHYIPSSDGNTITTMNYPISNELKNEVPNEPKSLTSVYTFSVLIIIIVLIVNGGHIGLLCQERQTGSRHIHFMSACPAGLHWLATLSFHMLVCALNIVVPTVVTSYFMDKDNTINQSDFLGAFALILVLGSLAYFPLLYLLTMNFDERSTSLFSVLLMSVFGFLTPSMWATIAVFGGTQNILIRIILRIAYYVIPQHTLGVAAIKSVMFARTGALCKIIKEYCPIPYGEDLGFNAADCCLEKPVCYYCMGKKGIGTEFIILTMQFVVLMAMVILTERGVFNGLLDKVMNLRYKPPQDAEPDKMVRAEKAYVSKAITMPAKEIPDAMLVHDLHKNYPQFCNKNVNALKGVSFSVKKGECFGILGVNGAGKSTCFKMITAEESITRGNIFCGGYHLTRGNSQYLQTLGYCPQFFGLDMFLTGKDNLALVMTLRGYDKNRIEEEVKKWINIVGLEKYADQRVEGYSGGCVRRLGAAAALCAAAQLSLLDEPSAGVDVAARRRLWVALRKSLKLGRAVAISSHSMDEVEALCSRIAILAGGHVRALGTAAGLRAAHAQGHAVMFKLTQAQQVDEIDGAKTQINRLQEKVQQTFNCTLKDGHKTMLHYHINETMRYSDLFAKLESLRERFPSLIEDYSVTETTLEEVFLSFAKEQQQNPGGPHAV</sequence>
<accession>A0ACC2QJW3</accession>
<reference evidence="1" key="1">
    <citation type="submission" date="2023-03" db="EMBL/GenBank/DDBJ databases">
        <title>Chromosome-level genomes of two armyworms, Mythimna separata and Mythimna loreyi, provide insights into the biosynthesis and reception of sex pheromones.</title>
        <authorList>
            <person name="Zhao H."/>
        </authorList>
    </citation>
    <scope>NUCLEOTIDE SEQUENCE</scope>
    <source>
        <strain evidence="1">BeijingLab</strain>
    </source>
</reference>
<proteinExistence type="predicted"/>
<keyword evidence="2" id="KW-1185">Reference proteome</keyword>
<gene>
    <name evidence="1" type="ORF">PYW08_005873</name>
</gene>